<dbReference type="OrthoDB" id="9049620at2759"/>
<dbReference type="Gene3D" id="2.120.10.30">
    <property type="entry name" value="TolB, C-terminal domain"/>
    <property type="match status" value="1"/>
</dbReference>
<dbReference type="InterPro" id="IPR047153">
    <property type="entry name" value="TRIM45/56/19-like"/>
</dbReference>
<comment type="caution">
    <text evidence="6">The sequence shown here is derived from an EMBL/GenBank/DDBJ whole genome shotgun (WGS) entry which is preliminary data.</text>
</comment>
<dbReference type="InterPro" id="IPR011042">
    <property type="entry name" value="6-blade_b-propeller_TolB-like"/>
</dbReference>
<protein>
    <recommendedName>
        <fullName evidence="5">RING-type domain-containing protein</fullName>
    </recommendedName>
</protein>
<dbReference type="InterPro" id="IPR017907">
    <property type="entry name" value="Znf_RING_CS"/>
</dbReference>
<dbReference type="Proteomes" id="UP000749559">
    <property type="component" value="Unassembled WGS sequence"/>
</dbReference>
<dbReference type="InterPro" id="IPR001841">
    <property type="entry name" value="Znf_RING"/>
</dbReference>
<feature type="non-terminal residue" evidence="6">
    <location>
        <position position="445"/>
    </location>
</feature>
<dbReference type="AlphaFoldDB" id="A0A8S4NYE4"/>
<dbReference type="Pfam" id="PF13445">
    <property type="entry name" value="zf-RING_UBOX"/>
    <property type="match status" value="1"/>
</dbReference>
<gene>
    <name evidence="6" type="ORF">OFUS_LOCUS12753</name>
</gene>
<keyword evidence="3" id="KW-0862">Zinc</keyword>
<dbReference type="SUPFAM" id="SSF101898">
    <property type="entry name" value="NHL repeat"/>
    <property type="match status" value="1"/>
</dbReference>
<evidence type="ECO:0000256" key="4">
    <source>
        <dbReference type="PROSITE-ProRule" id="PRU00175"/>
    </source>
</evidence>
<evidence type="ECO:0000256" key="2">
    <source>
        <dbReference type="ARBA" id="ARBA00022771"/>
    </source>
</evidence>
<dbReference type="InterPro" id="IPR013083">
    <property type="entry name" value="Znf_RING/FYVE/PHD"/>
</dbReference>
<dbReference type="PANTHER" id="PTHR25462">
    <property type="entry name" value="BONUS, ISOFORM C-RELATED"/>
    <property type="match status" value="1"/>
</dbReference>
<evidence type="ECO:0000259" key="5">
    <source>
        <dbReference type="PROSITE" id="PS50089"/>
    </source>
</evidence>
<feature type="domain" description="RING-type" evidence="5">
    <location>
        <begin position="15"/>
        <end position="59"/>
    </location>
</feature>
<sequence>MATAIEEKVKETLTCNVCYETLKDPRTLPCMHTYCCNCVDRFQMKNYGQEMTLSCPECRQVHKIPIGGVAKFQVNFTTRSLVDMLHSIQQAEVDNAKRIDELLKKGETLVKSLEQSIQSTHAKRLKMEQEADSVSHKLDDDMNLAIKAIHDNYTKNINLVAEKRALRNEQALAHLEHLHVQKATTESTMSQLRTVKQQGNNQQLSDMSQEIIVKSIELTTKPTITEFEANNEFQINRVKVFDDRILFGDVNIHNVSTIEQQLPSPTEIKKKTMSPKISRIFKKVMKNGMTNAQDLAVTNNGDIIVNGWQTPGHIYDSHLTLKNTFGTGFTNVTSKNNEILFTSDSDTVHIYNQDGRHNRDLMVPRLKSCQGIAVNSKEELVICDPGTKSVYHIDSSTGAILTKSKSNFNCPIFVAINSKDEAIVSDYAANCVVGMTRDGNELFRY</sequence>
<dbReference type="GO" id="GO:0008270">
    <property type="term" value="F:zinc ion binding"/>
    <property type="evidence" value="ECO:0007669"/>
    <property type="project" value="UniProtKB-KW"/>
</dbReference>
<dbReference type="SMART" id="SM00184">
    <property type="entry name" value="RING"/>
    <property type="match status" value="1"/>
</dbReference>
<dbReference type="Gene3D" id="3.30.40.10">
    <property type="entry name" value="Zinc/RING finger domain, C3HC4 (zinc finger)"/>
    <property type="match status" value="1"/>
</dbReference>
<keyword evidence="1" id="KW-0479">Metal-binding</keyword>
<dbReference type="InterPro" id="IPR027370">
    <property type="entry name" value="Znf-RING_euk"/>
</dbReference>
<keyword evidence="2 4" id="KW-0863">Zinc-finger</keyword>
<dbReference type="EMBL" id="CAIIXF020000006">
    <property type="protein sequence ID" value="CAH1786958.1"/>
    <property type="molecule type" value="Genomic_DNA"/>
</dbReference>
<dbReference type="GO" id="GO:0061630">
    <property type="term" value="F:ubiquitin protein ligase activity"/>
    <property type="evidence" value="ECO:0007669"/>
    <property type="project" value="TreeGrafter"/>
</dbReference>
<evidence type="ECO:0000256" key="1">
    <source>
        <dbReference type="ARBA" id="ARBA00022723"/>
    </source>
</evidence>
<evidence type="ECO:0000313" key="6">
    <source>
        <dbReference type="EMBL" id="CAH1786958.1"/>
    </source>
</evidence>
<name>A0A8S4NYE4_OWEFU</name>
<evidence type="ECO:0000313" key="7">
    <source>
        <dbReference type="Proteomes" id="UP000749559"/>
    </source>
</evidence>
<proteinExistence type="predicted"/>
<dbReference type="PANTHER" id="PTHR25462:SF296">
    <property type="entry name" value="MEIOTIC P26, ISOFORM F"/>
    <property type="match status" value="1"/>
</dbReference>
<organism evidence="6 7">
    <name type="scientific">Owenia fusiformis</name>
    <name type="common">Polychaete worm</name>
    <dbReference type="NCBI Taxonomy" id="6347"/>
    <lineage>
        <taxon>Eukaryota</taxon>
        <taxon>Metazoa</taxon>
        <taxon>Spiralia</taxon>
        <taxon>Lophotrochozoa</taxon>
        <taxon>Annelida</taxon>
        <taxon>Polychaeta</taxon>
        <taxon>Sedentaria</taxon>
        <taxon>Canalipalpata</taxon>
        <taxon>Sabellida</taxon>
        <taxon>Oweniida</taxon>
        <taxon>Oweniidae</taxon>
        <taxon>Owenia</taxon>
    </lineage>
</organism>
<evidence type="ECO:0000256" key="3">
    <source>
        <dbReference type="ARBA" id="ARBA00022833"/>
    </source>
</evidence>
<reference evidence="6" key="1">
    <citation type="submission" date="2022-03" db="EMBL/GenBank/DDBJ databases">
        <authorList>
            <person name="Martin C."/>
        </authorList>
    </citation>
    <scope>NUCLEOTIDE SEQUENCE</scope>
</reference>
<dbReference type="PROSITE" id="PS50089">
    <property type="entry name" value="ZF_RING_2"/>
    <property type="match status" value="1"/>
</dbReference>
<dbReference type="PROSITE" id="PS00518">
    <property type="entry name" value="ZF_RING_1"/>
    <property type="match status" value="1"/>
</dbReference>
<dbReference type="SUPFAM" id="SSF57850">
    <property type="entry name" value="RING/U-box"/>
    <property type="match status" value="1"/>
</dbReference>
<keyword evidence="7" id="KW-1185">Reference proteome</keyword>
<accession>A0A8S4NYE4</accession>